<evidence type="ECO:0000313" key="2">
    <source>
        <dbReference type="Proteomes" id="UP000242287"/>
    </source>
</evidence>
<feature type="non-terminal residue" evidence="1">
    <location>
        <position position="1"/>
    </location>
</feature>
<dbReference type="OrthoDB" id="3267566at2759"/>
<dbReference type="InterPro" id="IPR021109">
    <property type="entry name" value="Peptidase_aspartic_dom_sf"/>
</dbReference>
<feature type="non-terminal residue" evidence="1">
    <location>
        <position position="157"/>
    </location>
</feature>
<name>A0A2A9N5S1_9AGAR</name>
<organism evidence="1 2">
    <name type="scientific">Amanita thiersii Skay4041</name>
    <dbReference type="NCBI Taxonomy" id="703135"/>
    <lineage>
        <taxon>Eukaryota</taxon>
        <taxon>Fungi</taxon>
        <taxon>Dikarya</taxon>
        <taxon>Basidiomycota</taxon>
        <taxon>Agaricomycotina</taxon>
        <taxon>Agaricomycetes</taxon>
        <taxon>Agaricomycetidae</taxon>
        <taxon>Agaricales</taxon>
        <taxon>Pluteineae</taxon>
        <taxon>Amanitaceae</taxon>
        <taxon>Amanita</taxon>
    </lineage>
</organism>
<proteinExistence type="predicted"/>
<protein>
    <recommendedName>
        <fullName evidence="3">Peptidase A2 domain-containing protein</fullName>
    </recommendedName>
</protein>
<gene>
    <name evidence="1" type="ORF">AMATHDRAFT_129532</name>
</gene>
<dbReference type="CDD" id="cd00303">
    <property type="entry name" value="retropepsin_like"/>
    <property type="match status" value="1"/>
</dbReference>
<accession>A0A2A9N5S1</accession>
<reference evidence="1 2" key="1">
    <citation type="submission" date="2014-02" db="EMBL/GenBank/DDBJ databases">
        <title>Transposable element dynamics among asymbiotic and ectomycorrhizal Amanita fungi.</title>
        <authorList>
            <consortium name="DOE Joint Genome Institute"/>
            <person name="Hess J."/>
            <person name="Skrede I."/>
            <person name="Wolfe B."/>
            <person name="LaButti K."/>
            <person name="Ohm R.A."/>
            <person name="Grigoriev I.V."/>
            <person name="Pringle A."/>
        </authorList>
    </citation>
    <scope>NUCLEOTIDE SEQUENCE [LARGE SCALE GENOMIC DNA]</scope>
    <source>
        <strain evidence="1 2">SKay4041</strain>
    </source>
</reference>
<dbReference type="STRING" id="703135.A0A2A9N5S1"/>
<dbReference type="EMBL" id="KZ303124">
    <property type="protein sequence ID" value="PFH44645.1"/>
    <property type="molecule type" value="Genomic_DNA"/>
</dbReference>
<dbReference type="Proteomes" id="UP000242287">
    <property type="component" value="Unassembled WGS sequence"/>
</dbReference>
<evidence type="ECO:0008006" key="3">
    <source>
        <dbReference type="Google" id="ProtNLM"/>
    </source>
</evidence>
<dbReference type="Gene3D" id="2.40.70.10">
    <property type="entry name" value="Acid Proteases"/>
    <property type="match status" value="1"/>
</dbReference>
<evidence type="ECO:0000313" key="1">
    <source>
        <dbReference type="EMBL" id="PFH44645.1"/>
    </source>
</evidence>
<keyword evidence="2" id="KW-1185">Reference proteome</keyword>
<sequence>WVIRHIWNEPIEEVVQMLNQYAHNKQESGITTALVHELNALLEKDALWSVYQLKNKPTIIRTINGTNQIDIPCVISTTDTFETFSVKALLDSGCTRSCVNSEFIEKHQIDTRPLPQPIPVYNTDGTQNIGGSLTHIVKLRMKIGAHEEVMDFGVSNL</sequence>
<dbReference type="AlphaFoldDB" id="A0A2A9N5S1"/>